<reference evidence="2" key="1">
    <citation type="journal article" date="2023" name="Nat. Plants">
        <title>Single-cell RNA sequencing provides a high-resolution roadmap for understanding the multicellular compartmentation of specialized metabolism.</title>
        <authorList>
            <person name="Sun S."/>
            <person name="Shen X."/>
            <person name="Li Y."/>
            <person name="Li Y."/>
            <person name="Wang S."/>
            <person name="Li R."/>
            <person name="Zhang H."/>
            <person name="Shen G."/>
            <person name="Guo B."/>
            <person name="Wei J."/>
            <person name="Xu J."/>
            <person name="St-Pierre B."/>
            <person name="Chen S."/>
            <person name="Sun C."/>
        </authorList>
    </citation>
    <scope>NUCLEOTIDE SEQUENCE [LARGE SCALE GENOMIC DNA]</scope>
</reference>
<keyword evidence="2" id="KW-1185">Reference proteome</keyword>
<name>A0ACC0AHX0_CATRO</name>
<dbReference type="EMBL" id="CM044706">
    <property type="protein sequence ID" value="KAI5660460.1"/>
    <property type="molecule type" value="Genomic_DNA"/>
</dbReference>
<proteinExistence type="predicted"/>
<accession>A0ACC0AHX0</accession>
<gene>
    <name evidence="1" type="ORF">M9H77_29253</name>
</gene>
<comment type="caution">
    <text evidence="1">The sequence shown here is derived from an EMBL/GenBank/DDBJ whole genome shotgun (WGS) entry which is preliminary data.</text>
</comment>
<evidence type="ECO:0000313" key="1">
    <source>
        <dbReference type="EMBL" id="KAI5660460.1"/>
    </source>
</evidence>
<dbReference type="Proteomes" id="UP001060085">
    <property type="component" value="Linkage Group LG06"/>
</dbReference>
<organism evidence="1 2">
    <name type="scientific">Catharanthus roseus</name>
    <name type="common">Madagascar periwinkle</name>
    <name type="synonym">Vinca rosea</name>
    <dbReference type="NCBI Taxonomy" id="4058"/>
    <lineage>
        <taxon>Eukaryota</taxon>
        <taxon>Viridiplantae</taxon>
        <taxon>Streptophyta</taxon>
        <taxon>Embryophyta</taxon>
        <taxon>Tracheophyta</taxon>
        <taxon>Spermatophyta</taxon>
        <taxon>Magnoliopsida</taxon>
        <taxon>eudicotyledons</taxon>
        <taxon>Gunneridae</taxon>
        <taxon>Pentapetalae</taxon>
        <taxon>asterids</taxon>
        <taxon>lamiids</taxon>
        <taxon>Gentianales</taxon>
        <taxon>Apocynaceae</taxon>
        <taxon>Rauvolfioideae</taxon>
        <taxon>Vinceae</taxon>
        <taxon>Catharanthinae</taxon>
        <taxon>Catharanthus</taxon>
    </lineage>
</organism>
<protein>
    <submittedName>
        <fullName evidence="1">Uncharacterized protein</fullName>
    </submittedName>
</protein>
<evidence type="ECO:0000313" key="2">
    <source>
        <dbReference type="Proteomes" id="UP001060085"/>
    </source>
</evidence>
<sequence>MEMMVAAVSDNPMAEKLLSKRVQEMVINNNIEEPPQPYVSRVQEEEDPPPMAAMGAPPLVPIIDLSRIKSSSEEEESKDELYKIKAALSSWGCFQAIGQGISSSLLDEIRKIGREFFELAMDEKKKYAKTVHEFEGYGADPVPEQGQFLDWSDRLFLTVFPQDQRKYQFWPNNPHSFRGIVEEYMEKMKELTEFICKAMAKSLNLDENCFLEQFGDQSQFQIRFNYYSPCKWSDRVLGLKPHSDSSGFTIIMEDEQGLQVLKDDKWFNVPNNPHSILVLMGDQMQIMSNGILKSPVHRVLSNSERDRISVAVFYTPEVGKEIEPQNGLINEENPKLFKKIKDYADIYFPYYQKGQRAIHTAQL</sequence>